<sequence>MLVLCLDLISSQEQDIMGSYSLTVSLAPGSLAYGRTGVQACKKL</sequence>
<dbReference type="AlphaFoldDB" id="A0A5J4KKJ6"/>
<name>A0A5J4KKJ6_9CHLR</name>
<protein>
    <submittedName>
        <fullName evidence="1">Uncharacterized protein</fullName>
    </submittedName>
</protein>
<accession>A0A5J4KKJ6</accession>
<gene>
    <name evidence="1" type="ORF">KDW_25470</name>
</gene>
<organism evidence="1 2">
    <name type="scientific">Dictyobacter vulcani</name>
    <dbReference type="NCBI Taxonomy" id="2607529"/>
    <lineage>
        <taxon>Bacteria</taxon>
        <taxon>Bacillati</taxon>
        <taxon>Chloroflexota</taxon>
        <taxon>Ktedonobacteria</taxon>
        <taxon>Ktedonobacterales</taxon>
        <taxon>Dictyobacteraceae</taxon>
        <taxon>Dictyobacter</taxon>
    </lineage>
</organism>
<dbReference type="Proteomes" id="UP000326912">
    <property type="component" value="Unassembled WGS sequence"/>
</dbReference>
<keyword evidence="2" id="KW-1185">Reference proteome</keyword>
<evidence type="ECO:0000313" key="2">
    <source>
        <dbReference type="Proteomes" id="UP000326912"/>
    </source>
</evidence>
<reference evidence="1 2" key="1">
    <citation type="submission" date="2019-10" db="EMBL/GenBank/DDBJ databases">
        <title>Dictyobacter vulcani sp. nov., within the class Ktedonobacteria, isolated from soil of volcanic Mt. Zao.</title>
        <authorList>
            <person name="Zheng Y."/>
            <person name="Wang C.M."/>
            <person name="Sakai Y."/>
            <person name="Abe K."/>
            <person name="Yokota A."/>
            <person name="Yabe S."/>
        </authorList>
    </citation>
    <scope>NUCLEOTIDE SEQUENCE [LARGE SCALE GENOMIC DNA]</scope>
    <source>
        <strain evidence="1 2">W12</strain>
    </source>
</reference>
<comment type="caution">
    <text evidence="1">The sequence shown here is derived from an EMBL/GenBank/DDBJ whole genome shotgun (WGS) entry which is preliminary data.</text>
</comment>
<proteinExistence type="predicted"/>
<evidence type="ECO:0000313" key="1">
    <source>
        <dbReference type="EMBL" id="GER88385.1"/>
    </source>
</evidence>
<dbReference type="EMBL" id="BKZW01000001">
    <property type="protein sequence ID" value="GER88385.1"/>
    <property type="molecule type" value="Genomic_DNA"/>
</dbReference>